<sequence length="385" mass="41492">MFINRSRKHTTGSIMLMTSLAFALVLLIVPAALVEAQEAGNRARSHKAMETFGSSSVVQQPRSATNEQLLQDEDEDQDMVDGSSVESSEDGISGRNSGSGGSSEDARGTTDVSSEQQDVTTPGSVGYVATTPKILKSAKVLSRYEQGLEDYEEAAARVEQEDNQQREQQQQQQQQQSPLGGLMNPILSTLFNVVTTALSSKRSIEVAGPNPAMIFGAWNNLQKALDDGRASARANNDAEESTSSGDGSGNDADNQNGNLTAVVTAAESARYIKGDPLNGYYDFVISEGSYKFWAVFQVATAVLIIYSTFAAIYYSKVSPLTSDYDYIDYLNGGRSFAGSRSLDGGAAARRSYSSNMWDGLLEKPWFNVATNSFAFVMNAIENAPK</sequence>
<feature type="region of interest" description="Disordered" evidence="1">
    <location>
        <begin position="45"/>
        <end position="126"/>
    </location>
</feature>
<organism evidence="4 5">
    <name type="scientific">Aedes aegypti</name>
    <name type="common">Yellowfever mosquito</name>
    <name type="synonym">Culex aegypti</name>
    <dbReference type="NCBI Taxonomy" id="7159"/>
    <lineage>
        <taxon>Eukaryota</taxon>
        <taxon>Metazoa</taxon>
        <taxon>Ecdysozoa</taxon>
        <taxon>Arthropoda</taxon>
        <taxon>Hexapoda</taxon>
        <taxon>Insecta</taxon>
        <taxon>Pterygota</taxon>
        <taxon>Neoptera</taxon>
        <taxon>Endopterygota</taxon>
        <taxon>Diptera</taxon>
        <taxon>Nematocera</taxon>
        <taxon>Culicoidea</taxon>
        <taxon>Culicidae</taxon>
        <taxon>Culicinae</taxon>
        <taxon>Aedini</taxon>
        <taxon>Aedes</taxon>
        <taxon>Stegomyia</taxon>
    </lineage>
</organism>
<keyword evidence="2" id="KW-0812">Transmembrane</keyword>
<keyword evidence="2" id="KW-0472">Membrane</keyword>
<feature type="compositionally biased region" description="Polar residues" evidence="1">
    <location>
        <begin position="110"/>
        <end position="123"/>
    </location>
</feature>
<feature type="chain" id="PRO_5043422523" description="Transmembrane protein" evidence="3">
    <location>
        <begin position="37"/>
        <end position="385"/>
    </location>
</feature>
<keyword evidence="3" id="KW-0732">Signal</keyword>
<keyword evidence="2" id="KW-1133">Transmembrane helix</keyword>
<dbReference type="InParanoid" id="A0A6I8TNF1"/>
<keyword evidence="5" id="KW-1185">Reference proteome</keyword>
<accession>A0A6I8TNF1</accession>
<feature type="signal peptide" evidence="3">
    <location>
        <begin position="1"/>
        <end position="36"/>
    </location>
</feature>
<reference evidence="4 5" key="1">
    <citation type="submission" date="2017-06" db="EMBL/GenBank/DDBJ databases">
        <title>Aedes aegypti genome working group (AGWG) sequencing and assembly.</title>
        <authorList>
            <consortium name="Aedes aegypti Genome Working Group (AGWG)"/>
            <person name="Matthews B.J."/>
        </authorList>
    </citation>
    <scope>NUCLEOTIDE SEQUENCE [LARGE SCALE GENOMIC DNA]</scope>
    <source>
        <strain evidence="4 5">LVP_AGWG</strain>
    </source>
</reference>
<feature type="compositionally biased region" description="Polar residues" evidence="1">
    <location>
        <begin position="241"/>
        <end position="256"/>
    </location>
</feature>
<proteinExistence type="predicted"/>
<name>A0A6I8TNF1_AEDAE</name>
<dbReference type="OrthoDB" id="7614304at2759"/>
<evidence type="ECO:0000256" key="3">
    <source>
        <dbReference type="SAM" id="SignalP"/>
    </source>
</evidence>
<evidence type="ECO:0000256" key="1">
    <source>
        <dbReference type="SAM" id="MobiDB-lite"/>
    </source>
</evidence>
<feature type="region of interest" description="Disordered" evidence="1">
    <location>
        <begin position="228"/>
        <end position="256"/>
    </location>
</feature>
<feature type="compositionally biased region" description="Acidic residues" evidence="1">
    <location>
        <begin position="70"/>
        <end position="79"/>
    </location>
</feature>
<evidence type="ECO:0000313" key="5">
    <source>
        <dbReference type="Proteomes" id="UP000008820"/>
    </source>
</evidence>
<feature type="region of interest" description="Disordered" evidence="1">
    <location>
        <begin position="155"/>
        <end position="181"/>
    </location>
</feature>
<dbReference type="AlphaFoldDB" id="A0A6I8TNF1"/>
<evidence type="ECO:0000256" key="2">
    <source>
        <dbReference type="SAM" id="Phobius"/>
    </source>
</evidence>
<protein>
    <recommendedName>
        <fullName evidence="6">Transmembrane protein</fullName>
    </recommendedName>
</protein>
<feature type="compositionally biased region" description="Low complexity" evidence="1">
    <location>
        <begin position="166"/>
        <end position="176"/>
    </location>
</feature>
<reference evidence="4" key="2">
    <citation type="submission" date="2020-05" db="UniProtKB">
        <authorList>
            <consortium name="EnsemblMetazoa"/>
        </authorList>
    </citation>
    <scope>IDENTIFICATION</scope>
    <source>
        <strain evidence="4">LVP_AGWG</strain>
    </source>
</reference>
<evidence type="ECO:0000313" key="4">
    <source>
        <dbReference type="EnsemblMetazoa" id="AAEL013148-PB"/>
    </source>
</evidence>
<feature type="compositionally biased region" description="Polar residues" evidence="1">
    <location>
        <begin position="52"/>
        <end position="66"/>
    </location>
</feature>
<dbReference type="Proteomes" id="UP000008820">
    <property type="component" value="Chromosome 2"/>
</dbReference>
<dbReference type="EnsemblMetazoa" id="AAEL013148-RB">
    <property type="protein sequence ID" value="AAEL013148-PB"/>
    <property type="gene ID" value="AAEL013148"/>
</dbReference>
<feature type="compositionally biased region" description="Basic and acidic residues" evidence="1">
    <location>
        <begin position="155"/>
        <end position="165"/>
    </location>
</feature>
<evidence type="ECO:0008006" key="6">
    <source>
        <dbReference type="Google" id="ProtNLM"/>
    </source>
</evidence>
<gene>
    <name evidence="4" type="primary">5577296</name>
</gene>
<feature type="transmembrane region" description="Helical" evidence="2">
    <location>
        <begin position="292"/>
        <end position="314"/>
    </location>
</feature>